<evidence type="ECO:0000313" key="1">
    <source>
        <dbReference type="EMBL" id="GBN00335.1"/>
    </source>
</evidence>
<comment type="caution">
    <text evidence="1">The sequence shown here is derived from an EMBL/GenBank/DDBJ whole genome shotgun (WGS) entry which is preliminary data.</text>
</comment>
<dbReference type="Gene3D" id="3.30.70.270">
    <property type="match status" value="1"/>
</dbReference>
<gene>
    <name evidence="1" type="ORF">AVEN_270108_1</name>
</gene>
<accession>A0A4Y2KDI9</accession>
<dbReference type="AlphaFoldDB" id="A0A4Y2KDI9"/>
<reference evidence="1 2" key="1">
    <citation type="journal article" date="2019" name="Sci. Rep.">
        <title>Orb-weaving spider Araneus ventricosus genome elucidates the spidroin gene catalogue.</title>
        <authorList>
            <person name="Kono N."/>
            <person name="Nakamura H."/>
            <person name="Ohtoshi R."/>
            <person name="Moran D.A.P."/>
            <person name="Shinohara A."/>
            <person name="Yoshida Y."/>
            <person name="Fujiwara M."/>
            <person name="Mori M."/>
            <person name="Tomita M."/>
            <person name="Arakawa K."/>
        </authorList>
    </citation>
    <scope>NUCLEOTIDE SEQUENCE [LARGE SCALE GENOMIC DNA]</scope>
</reference>
<proteinExistence type="predicted"/>
<keyword evidence="2" id="KW-1185">Reference proteome</keyword>
<dbReference type="GO" id="GO:0071897">
    <property type="term" value="P:DNA biosynthetic process"/>
    <property type="evidence" value="ECO:0007669"/>
    <property type="project" value="UniProtKB-ARBA"/>
</dbReference>
<protein>
    <recommendedName>
        <fullName evidence="3">Reverse transcriptase domain-containing protein</fullName>
    </recommendedName>
</protein>
<evidence type="ECO:0008006" key="3">
    <source>
        <dbReference type="Google" id="ProtNLM"/>
    </source>
</evidence>
<evidence type="ECO:0000313" key="2">
    <source>
        <dbReference type="Proteomes" id="UP000499080"/>
    </source>
</evidence>
<dbReference type="Proteomes" id="UP000499080">
    <property type="component" value="Unassembled WGS sequence"/>
</dbReference>
<dbReference type="Gene3D" id="3.10.10.10">
    <property type="entry name" value="HIV Type 1 Reverse Transcriptase, subunit A, domain 1"/>
    <property type="match status" value="1"/>
</dbReference>
<organism evidence="1 2">
    <name type="scientific">Araneus ventricosus</name>
    <name type="common">Orbweaver spider</name>
    <name type="synonym">Epeira ventricosa</name>
    <dbReference type="NCBI Taxonomy" id="182803"/>
    <lineage>
        <taxon>Eukaryota</taxon>
        <taxon>Metazoa</taxon>
        <taxon>Ecdysozoa</taxon>
        <taxon>Arthropoda</taxon>
        <taxon>Chelicerata</taxon>
        <taxon>Arachnida</taxon>
        <taxon>Araneae</taxon>
        <taxon>Araneomorphae</taxon>
        <taxon>Entelegynae</taxon>
        <taxon>Araneoidea</taxon>
        <taxon>Araneidae</taxon>
        <taxon>Araneus</taxon>
    </lineage>
</organism>
<name>A0A4Y2KDI9_ARAVE</name>
<dbReference type="OrthoDB" id="6147677at2759"/>
<dbReference type="PANTHER" id="PTHR33064:SF37">
    <property type="entry name" value="RIBONUCLEASE H"/>
    <property type="match status" value="1"/>
</dbReference>
<dbReference type="InterPro" id="IPR043128">
    <property type="entry name" value="Rev_trsase/Diguanyl_cyclase"/>
</dbReference>
<sequence>MCRPGRTQQKCYAGAPPIKAEYILNLLVGETFFSKQNVNSGFWQIPLDKKSSYLTPFITPFGRFRFQRLPFCISSAPEHFQRKKDVSNVRRYT</sequence>
<dbReference type="InterPro" id="IPR051320">
    <property type="entry name" value="Viral_Replic_Matur_Polypro"/>
</dbReference>
<dbReference type="PANTHER" id="PTHR33064">
    <property type="entry name" value="POL PROTEIN"/>
    <property type="match status" value="1"/>
</dbReference>
<dbReference type="SUPFAM" id="SSF56672">
    <property type="entry name" value="DNA/RNA polymerases"/>
    <property type="match status" value="1"/>
</dbReference>
<dbReference type="EMBL" id="BGPR01004510">
    <property type="protein sequence ID" value="GBN00335.1"/>
    <property type="molecule type" value="Genomic_DNA"/>
</dbReference>
<dbReference type="InterPro" id="IPR043502">
    <property type="entry name" value="DNA/RNA_pol_sf"/>
</dbReference>